<keyword evidence="9" id="KW-1185">Reference proteome</keyword>
<feature type="transmembrane region" description="Helical" evidence="6">
    <location>
        <begin position="409"/>
        <end position="429"/>
    </location>
</feature>
<feature type="domain" description="ResB-like" evidence="7">
    <location>
        <begin position="373"/>
        <end position="461"/>
    </location>
</feature>
<protein>
    <submittedName>
        <fullName evidence="8">Cytochrome c biogenesis protein ResB</fullName>
    </submittedName>
</protein>
<gene>
    <name evidence="8" type="ORF">DSCOOX_34510</name>
</gene>
<keyword evidence="3" id="KW-0201">Cytochrome c-type biogenesis</keyword>
<dbReference type="PANTHER" id="PTHR31566">
    <property type="entry name" value="CYTOCHROME C BIOGENESIS PROTEIN CCS1, CHLOROPLASTIC"/>
    <property type="match status" value="1"/>
</dbReference>
<dbReference type="GO" id="GO:0016020">
    <property type="term" value="C:membrane"/>
    <property type="evidence" value="ECO:0007669"/>
    <property type="project" value="UniProtKB-SubCell"/>
</dbReference>
<dbReference type="InterPro" id="IPR007816">
    <property type="entry name" value="ResB-like_domain"/>
</dbReference>
<reference evidence="8 9" key="1">
    <citation type="submission" date="2019-11" db="EMBL/GenBank/DDBJ databases">
        <title>Comparative genomics of hydrocarbon-degrading Desulfosarcina strains.</title>
        <authorList>
            <person name="Watanabe M."/>
            <person name="Kojima H."/>
            <person name="Fukui M."/>
        </authorList>
    </citation>
    <scope>NUCLEOTIDE SEQUENCE [LARGE SCALE GENOMIC DNA]</scope>
    <source>
        <strain evidence="9">oXyS1</strain>
    </source>
</reference>
<dbReference type="GO" id="GO:0017004">
    <property type="term" value="P:cytochrome complex assembly"/>
    <property type="evidence" value="ECO:0007669"/>
    <property type="project" value="UniProtKB-KW"/>
</dbReference>
<dbReference type="AlphaFoldDB" id="A0A5K8ACK4"/>
<evidence type="ECO:0000313" key="9">
    <source>
        <dbReference type="Proteomes" id="UP000422108"/>
    </source>
</evidence>
<evidence type="ECO:0000256" key="6">
    <source>
        <dbReference type="SAM" id="Phobius"/>
    </source>
</evidence>
<evidence type="ECO:0000256" key="1">
    <source>
        <dbReference type="ARBA" id="ARBA00004141"/>
    </source>
</evidence>
<evidence type="ECO:0000313" key="8">
    <source>
        <dbReference type="EMBL" id="BBO90271.1"/>
    </source>
</evidence>
<dbReference type="EMBL" id="AP021879">
    <property type="protein sequence ID" value="BBO90271.1"/>
    <property type="molecule type" value="Genomic_DNA"/>
</dbReference>
<dbReference type="PANTHER" id="PTHR31566:SF0">
    <property type="entry name" value="CYTOCHROME C BIOGENESIS PROTEIN CCS1, CHLOROPLASTIC"/>
    <property type="match status" value="1"/>
</dbReference>
<feature type="domain" description="ResB-like" evidence="7">
    <location>
        <begin position="15"/>
        <end position="297"/>
    </location>
</feature>
<evidence type="ECO:0000256" key="2">
    <source>
        <dbReference type="ARBA" id="ARBA00022692"/>
    </source>
</evidence>
<dbReference type="RefSeq" id="WP_162458978.1">
    <property type="nucleotide sequence ID" value="NZ_AP021879.1"/>
</dbReference>
<keyword evidence="5 6" id="KW-0472">Membrane</keyword>
<sequence>MKTANPLWKFFCSVQLTIVLLLSLALTSIIGTVIPQNENPDAYLHAYGAFRYQLLDVLGVLDMYHSWWFQGLLVLLTVNIVVCSIDRLRAGWKLIFKRRPTVNPERFARRSDARTVNDKRDVETLVKAYEPLVAKRFAHCQVVRTGDSTAIYGEKGRLSRLGVYIVHLSVIFLLFGGLVGSFFGFEAFVNIPEGESIDTVRLRNTGQLHKLDFQIRCDDFSLTLYENGAPKEYRSALTLLENGKPVKKKDVIVNAPLRYRGINIFQSSYGKLPPDRMNRSVMPTPGPSDHYTLSFTSKTSGMSYHKTVQVGTPVDLPEGLGRFLLISYEAQADFRGMDVGAALKGIITPAEGQPVDVLLPLKFANFDKMRGGDVVIAVTGQPGGSNSAPPPAEARYYTGLQVTRDPGVWLVYSGFILMIAGCFVTFYLSHQQVCIVIEKQNKSSRVILAGTTNRNKLAMQNGIDKMFTAMTNA</sequence>
<feature type="transmembrane region" description="Helical" evidence="6">
    <location>
        <begin position="161"/>
        <end position="185"/>
    </location>
</feature>
<accession>A0A5K8ACK4</accession>
<name>A0A5K8ACK4_9BACT</name>
<dbReference type="Pfam" id="PF05140">
    <property type="entry name" value="ResB"/>
    <property type="match status" value="2"/>
</dbReference>
<feature type="transmembrane region" description="Helical" evidence="6">
    <location>
        <begin position="67"/>
        <end position="88"/>
    </location>
</feature>
<evidence type="ECO:0000256" key="3">
    <source>
        <dbReference type="ARBA" id="ARBA00022748"/>
    </source>
</evidence>
<dbReference type="InterPro" id="IPR023494">
    <property type="entry name" value="Cyt_c_bgen_Ccs1/CcsB/ResB"/>
</dbReference>
<comment type="subcellular location">
    <subcellularLocation>
        <location evidence="1">Membrane</location>
        <topology evidence="1">Multi-pass membrane protein</topology>
    </subcellularLocation>
</comment>
<evidence type="ECO:0000259" key="7">
    <source>
        <dbReference type="Pfam" id="PF05140"/>
    </source>
</evidence>
<keyword evidence="2 6" id="KW-0812">Transmembrane</keyword>
<evidence type="ECO:0000256" key="4">
    <source>
        <dbReference type="ARBA" id="ARBA00022989"/>
    </source>
</evidence>
<organism evidence="8 9">
    <name type="scientific">Desulfosarcina ovata subsp. ovata</name>
    <dbReference type="NCBI Taxonomy" id="2752305"/>
    <lineage>
        <taxon>Bacteria</taxon>
        <taxon>Pseudomonadati</taxon>
        <taxon>Thermodesulfobacteriota</taxon>
        <taxon>Desulfobacteria</taxon>
        <taxon>Desulfobacterales</taxon>
        <taxon>Desulfosarcinaceae</taxon>
        <taxon>Desulfosarcina</taxon>
    </lineage>
</organism>
<keyword evidence="4 6" id="KW-1133">Transmembrane helix</keyword>
<proteinExistence type="predicted"/>
<dbReference type="Proteomes" id="UP000422108">
    <property type="component" value="Chromosome"/>
</dbReference>
<evidence type="ECO:0000256" key="5">
    <source>
        <dbReference type="ARBA" id="ARBA00023136"/>
    </source>
</evidence>